<keyword evidence="1" id="KW-0472">Membrane</keyword>
<dbReference type="Proteomes" id="UP000799428">
    <property type="component" value="Unassembled WGS sequence"/>
</dbReference>
<protein>
    <submittedName>
        <fullName evidence="2">Uncharacterized protein</fullName>
    </submittedName>
</protein>
<evidence type="ECO:0000313" key="3">
    <source>
        <dbReference type="Proteomes" id="UP000799428"/>
    </source>
</evidence>
<organism evidence="2 3">
    <name type="scientific">Pleomassaria siparia CBS 279.74</name>
    <dbReference type="NCBI Taxonomy" id="1314801"/>
    <lineage>
        <taxon>Eukaryota</taxon>
        <taxon>Fungi</taxon>
        <taxon>Dikarya</taxon>
        <taxon>Ascomycota</taxon>
        <taxon>Pezizomycotina</taxon>
        <taxon>Dothideomycetes</taxon>
        <taxon>Pleosporomycetidae</taxon>
        <taxon>Pleosporales</taxon>
        <taxon>Pleomassariaceae</taxon>
        <taxon>Pleomassaria</taxon>
    </lineage>
</organism>
<gene>
    <name evidence="2" type="ORF">K504DRAFT_38666</name>
</gene>
<proteinExistence type="predicted"/>
<name>A0A6G1K540_9PLEO</name>
<accession>A0A6G1K540</accession>
<dbReference type="AlphaFoldDB" id="A0A6G1K540"/>
<reference evidence="2" key="1">
    <citation type="journal article" date="2020" name="Stud. Mycol.">
        <title>101 Dothideomycetes genomes: a test case for predicting lifestyles and emergence of pathogens.</title>
        <authorList>
            <person name="Haridas S."/>
            <person name="Albert R."/>
            <person name="Binder M."/>
            <person name="Bloem J."/>
            <person name="Labutti K."/>
            <person name="Salamov A."/>
            <person name="Andreopoulos B."/>
            <person name="Baker S."/>
            <person name="Barry K."/>
            <person name="Bills G."/>
            <person name="Bluhm B."/>
            <person name="Cannon C."/>
            <person name="Castanera R."/>
            <person name="Culley D."/>
            <person name="Daum C."/>
            <person name="Ezra D."/>
            <person name="Gonzalez J."/>
            <person name="Henrissat B."/>
            <person name="Kuo A."/>
            <person name="Liang C."/>
            <person name="Lipzen A."/>
            <person name="Lutzoni F."/>
            <person name="Magnuson J."/>
            <person name="Mondo S."/>
            <person name="Nolan M."/>
            <person name="Ohm R."/>
            <person name="Pangilinan J."/>
            <person name="Park H.-J."/>
            <person name="Ramirez L."/>
            <person name="Alfaro M."/>
            <person name="Sun H."/>
            <person name="Tritt A."/>
            <person name="Yoshinaga Y."/>
            <person name="Zwiers L.-H."/>
            <person name="Turgeon B."/>
            <person name="Goodwin S."/>
            <person name="Spatafora J."/>
            <person name="Crous P."/>
            <person name="Grigoriev I."/>
        </authorList>
    </citation>
    <scope>NUCLEOTIDE SEQUENCE</scope>
    <source>
        <strain evidence="2">CBS 279.74</strain>
    </source>
</reference>
<keyword evidence="1" id="KW-0812">Transmembrane</keyword>
<evidence type="ECO:0000313" key="2">
    <source>
        <dbReference type="EMBL" id="KAF2707561.1"/>
    </source>
</evidence>
<dbReference type="EMBL" id="MU005773">
    <property type="protein sequence ID" value="KAF2707561.1"/>
    <property type="molecule type" value="Genomic_DNA"/>
</dbReference>
<evidence type="ECO:0000256" key="1">
    <source>
        <dbReference type="SAM" id="Phobius"/>
    </source>
</evidence>
<keyword evidence="3" id="KW-1185">Reference proteome</keyword>
<keyword evidence="1" id="KW-1133">Transmembrane helix</keyword>
<sequence length="91" mass="10457">MLPHSLGRGHVINHVYVCMYRLRIGRLAPLPTYLPTYLHLTIWKTIIHGQSASLVFVFVFVVVVVVLLPYLFFSFLSSFVPPFVNYCEFGP</sequence>
<feature type="transmembrane region" description="Helical" evidence="1">
    <location>
        <begin position="54"/>
        <end position="76"/>
    </location>
</feature>